<dbReference type="Proteomes" id="UP000287651">
    <property type="component" value="Unassembled WGS sequence"/>
</dbReference>
<evidence type="ECO:0000313" key="2">
    <source>
        <dbReference type="Proteomes" id="UP000287651"/>
    </source>
</evidence>
<sequence>MFHLPLDHSRRSFSDAVAAEIGRFQKKGERLVVLSPARLRLHASHHEIAAVVRLYISTTFGSHLTER</sequence>
<comment type="caution">
    <text evidence="1">The sequence shown here is derived from an EMBL/GenBank/DDBJ whole genome shotgun (WGS) entry which is preliminary data.</text>
</comment>
<reference evidence="1 2" key="1">
    <citation type="journal article" date="2014" name="Agronomy (Basel)">
        <title>A Draft Genome Sequence for Ensete ventricosum, the Drought-Tolerant Tree Against Hunger.</title>
        <authorList>
            <person name="Harrison J."/>
            <person name="Moore K.A."/>
            <person name="Paszkiewicz K."/>
            <person name="Jones T."/>
            <person name="Grant M."/>
            <person name="Ambacheew D."/>
            <person name="Muzemil S."/>
            <person name="Studholme D.J."/>
        </authorList>
    </citation>
    <scope>NUCLEOTIDE SEQUENCE [LARGE SCALE GENOMIC DNA]</scope>
</reference>
<protein>
    <submittedName>
        <fullName evidence="1">Uncharacterized protein</fullName>
    </submittedName>
</protein>
<accession>A0A426YW10</accession>
<evidence type="ECO:0000313" key="1">
    <source>
        <dbReference type="EMBL" id="RRT55909.1"/>
    </source>
</evidence>
<proteinExistence type="predicted"/>
<name>A0A426YW10_ENSVE</name>
<dbReference type="EMBL" id="AMZH03009866">
    <property type="protein sequence ID" value="RRT55909.1"/>
    <property type="molecule type" value="Genomic_DNA"/>
</dbReference>
<dbReference type="AlphaFoldDB" id="A0A426YW10"/>
<gene>
    <name evidence="1" type="ORF">B296_00036496</name>
</gene>
<organism evidence="1 2">
    <name type="scientific">Ensete ventricosum</name>
    <name type="common">Abyssinian banana</name>
    <name type="synonym">Musa ensete</name>
    <dbReference type="NCBI Taxonomy" id="4639"/>
    <lineage>
        <taxon>Eukaryota</taxon>
        <taxon>Viridiplantae</taxon>
        <taxon>Streptophyta</taxon>
        <taxon>Embryophyta</taxon>
        <taxon>Tracheophyta</taxon>
        <taxon>Spermatophyta</taxon>
        <taxon>Magnoliopsida</taxon>
        <taxon>Liliopsida</taxon>
        <taxon>Zingiberales</taxon>
        <taxon>Musaceae</taxon>
        <taxon>Ensete</taxon>
    </lineage>
</organism>